<reference evidence="9 10" key="1">
    <citation type="submission" date="2019-12" db="EMBL/GenBank/DDBJ databases">
        <title>Spirosoma sp. HMF4905 genome sequencing and assembly.</title>
        <authorList>
            <person name="Kang H."/>
            <person name="Cha I."/>
            <person name="Kim H."/>
            <person name="Joh K."/>
        </authorList>
    </citation>
    <scope>NUCLEOTIDE SEQUENCE [LARGE SCALE GENOMIC DNA]</scope>
    <source>
        <strain evidence="9 10">HMF4905</strain>
    </source>
</reference>
<comment type="catalytic activity">
    <reaction evidence="5 8">
        <text>a 2'-deoxycytidine in DNA + S-adenosyl-L-methionine = a 5-methyl-2'-deoxycytidine in DNA + S-adenosyl-L-homocysteine + H(+)</text>
        <dbReference type="Rhea" id="RHEA:13681"/>
        <dbReference type="Rhea" id="RHEA-COMP:11369"/>
        <dbReference type="Rhea" id="RHEA-COMP:11370"/>
        <dbReference type="ChEBI" id="CHEBI:15378"/>
        <dbReference type="ChEBI" id="CHEBI:57856"/>
        <dbReference type="ChEBI" id="CHEBI:59789"/>
        <dbReference type="ChEBI" id="CHEBI:85452"/>
        <dbReference type="ChEBI" id="CHEBI:85454"/>
        <dbReference type="EC" id="2.1.1.37"/>
    </reaction>
</comment>
<evidence type="ECO:0000256" key="8">
    <source>
        <dbReference type="RuleBase" id="RU000417"/>
    </source>
</evidence>
<dbReference type="RefSeq" id="WP_157590867.1">
    <property type="nucleotide sequence ID" value="NZ_WPIN01000030.1"/>
</dbReference>
<dbReference type="Gene3D" id="3.90.120.10">
    <property type="entry name" value="DNA Methylase, subunit A, domain 2"/>
    <property type="match status" value="1"/>
</dbReference>
<evidence type="ECO:0000256" key="2">
    <source>
        <dbReference type="ARBA" id="ARBA00022679"/>
    </source>
</evidence>
<keyword evidence="4" id="KW-0680">Restriction system</keyword>
<accession>A0A7K1SQK1</accession>
<organism evidence="9 10">
    <name type="scientific">Spirosoma arboris</name>
    <dbReference type="NCBI Taxonomy" id="2682092"/>
    <lineage>
        <taxon>Bacteria</taxon>
        <taxon>Pseudomonadati</taxon>
        <taxon>Bacteroidota</taxon>
        <taxon>Cytophagia</taxon>
        <taxon>Cytophagales</taxon>
        <taxon>Cytophagaceae</taxon>
        <taxon>Spirosoma</taxon>
    </lineage>
</organism>
<dbReference type="InterPro" id="IPR018117">
    <property type="entry name" value="C5_DNA_meth_AS"/>
</dbReference>
<keyword evidence="2 6" id="KW-0808">Transferase</keyword>
<dbReference type="EC" id="2.1.1.37" evidence="8"/>
<name>A0A7K1SQK1_9BACT</name>
<dbReference type="GO" id="GO:0003677">
    <property type="term" value="F:DNA binding"/>
    <property type="evidence" value="ECO:0007669"/>
    <property type="project" value="TreeGrafter"/>
</dbReference>
<evidence type="ECO:0000313" key="9">
    <source>
        <dbReference type="EMBL" id="MVM36069.1"/>
    </source>
</evidence>
<evidence type="ECO:0000256" key="6">
    <source>
        <dbReference type="PROSITE-ProRule" id="PRU01016"/>
    </source>
</evidence>
<dbReference type="SUPFAM" id="SSF53335">
    <property type="entry name" value="S-adenosyl-L-methionine-dependent methyltransferases"/>
    <property type="match status" value="1"/>
</dbReference>
<keyword evidence="1 6" id="KW-0489">Methyltransferase</keyword>
<evidence type="ECO:0000256" key="3">
    <source>
        <dbReference type="ARBA" id="ARBA00022691"/>
    </source>
</evidence>
<proteinExistence type="inferred from homology"/>
<dbReference type="InterPro" id="IPR029063">
    <property type="entry name" value="SAM-dependent_MTases_sf"/>
</dbReference>
<dbReference type="GO" id="GO:0044027">
    <property type="term" value="P:negative regulation of gene expression via chromosomal CpG island methylation"/>
    <property type="evidence" value="ECO:0007669"/>
    <property type="project" value="TreeGrafter"/>
</dbReference>
<dbReference type="Gene3D" id="3.40.50.150">
    <property type="entry name" value="Vaccinia Virus protein VP39"/>
    <property type="match status" value="1"/>
</dbReference>
<dbReference type="GO" id="GO:0032259">
    <property type="term" value="P:methylation"/>
    <property type="evidence" value="ECO:0007669"/>
    <property type="project" value="UniProtKB-KW"/>
</dbReference>
<feature type="active site" evidence="6">
    <location>
        <position position="81"/>
    </location>
</feature>
<dbReference type="PRINTS" id="PR00105">
    <property type="entry name" value="C5METTRFRASE"/>
</dbReference>
<dbReference type="GO" id="GO:0003886">
    <property type="term" value="F:DNA (cytosine-5-)-methyltransferase activity"/>
    <property type="evidence" value="ECO:0007669"/>
    <property type="project" value="UniProtKB-EC"/>
</dbReference>
<protein>
    <recommendedName>
        <fullName evidence="8">Cytosine-specific methyltransferase</fullName>
        <ecNumber evidence="8">2.1.1.37</ecNumber>
    </recommendedName>
</protein>
<gene>
    <name evidence="9" type="primary">dcm</name>
    <name evidence="9" type="ORF">GO755_39010</name>
</gene>
<comment type="similarity">
    <text evidence="6 7">Belongs to the class I-like SAM-binding methyltransferase superfamily. C5-methyltransferase family.</text>
</comment>
<sequence length="338" mass="37528">MYKVISTFSGIGGSSQGYKQAGLRVIASVEFLDYQAENYRLNHPTTHLYQGNIRDLDPLAILADHELQPGELDILDGSPPCSSFSTNGIVSEGWGKVKDYGNKKQRTDDLFYEFIRFLTVIKPKVFVAENVSGLIKGKSIGHFNNFLRAFKAAGYITKAKLMNAANYGVPQARERVIFQGVRSDLNLEPVYPGSVGKIVTAAQALKGVIIDTTEDVSLSEIYRTYYSRTFPGEGMDKGSMRVGDGYKWFSCKRLHAHKPAFTLTAHVGSDLTHWSEPRNLYIGELKRLQSFPDNYILTGSRSRQAEGIGRSVPPKMMEAIGRSIATQILDKVSGIKQE</sequence>
<keyword evidence="3 6" id="KW-0949">S-adenosyl-L-methionine</keyword>
<comment type="caution">
    <text evidence="9">The sequence shown here is derived from an EMBL/GenBank/DDBJ whole genome shotgun (WGS) entry which is preliminary data.</text>
</comment>
<evidence type="ECO:0000256" key="7">
    <source>
        <dbReference type="RuleBase" id="RU000416"/>
    </source>
</evidence>
<dbReference type="PANTHER" id="PTHR10629:SF52">
    <property type="entry name" value="DNA (CYTOSINE-5)-METHYLTRANSFERASE 1"/>
    <property type="match status" value="1"/>
</dbReference>
<evidence type="ECO:0000256" key="5">
    <source>
        <dbReference type="ARBA" id="ARBA00047422"/>
    </source>
</evidence>
<dbReference type="NCBIfam" id="TIGR00675">
    <property type="entry name" value="dcm"/>
    <property type="match status" value="1"/>
</dbReference>
<dbReference type="InterPro" id="IPR001525">
    <property type="entry name" value="C5_MeTfrase"/>
</dbReference>
<dbReference type="InterPro" id="IPR050390">
    <property type="entry name" value="C5-Methyltransferase"/>
</dbReference>
<dbReference type="PANTHER" id="PTHR10629">
    <property type="entry name" value="CYTOSINE-SPECIFIC METHYLTRANSFERASE"/>
    <property type="match status" value="1"/>
</dbReference>
<evidence type="ECO:0000256" key="1">
    <source>
        <dbReference type="ARBA" id="ARBA00022603"/>
    </source>
</evidence>
<keyword evidence="10" id="KW-1185">Reference proteome</keyword>
<dbReference type="AlphaFoldDB" id="A0A7K1SQK1"/>
<dbReference type="Pfam" id="PF00145">
    <property type="entry name" value="DNA_methylase"/>
    <property type="match status" value="1"/>
</dbReference>
<dbReference type="GO" id="GO:0009307">
    <property type="term" value="P:DNA restriction-modification system"/>
    <property type="evidence" value="ECO:0007669"/>
    <property type="project" value="UniProtKB-KW"/>
</dbReference>
<dbReference type="Proteomes" id="UP000436006">
    <property type="component" value="Unassembled WGS sequence"/>
</dbReference>
<evidence type="ECO:0000256" key="4">
    <source>
        <dbReference type="ARBA" id="ARBA00022747"/>
    </source>
</evidence>
<dbReference type="PROSITE" id="PS00094">
    <property type="entry name" value="C5_MTASE_1"/>
    <property type="match status" value="1"/>
</dbReference>
<dbReference type="EMBL" id="WPIN01000030">
    <property type="protein sequence ID" value="MVM36069.1"/>
    <property type="molecule type" value="Genomic_DNA"/>
</dbReference>
<evidence type="ECO:0000313" key="10">
    <source>
        <dbReference type="Proteomes" id="UP000436006"/>
    </source>
</evidence>
<dbReference type="PROSITE" id="PS51679">
    <property type="entry name" value="SAM_MT_C5"/>
    <property type="match status" value="1"/>
</dbReference>